<dbReference type="EMBL" id="CM000781">
    <property type="protein sequence ID" value="AQK62070.1"/>
    <property type="molecule type" value="Genomic_DNA"/>
</dbReference>
<protein>
    <submittedName>
        <fullName evidence="1">KH domain-containing protein SPIN1</fullName>
    </submittedName>
</protein>
<reference evidence="1" key="1">
    <citation type="submission" date="2015-12" db="EMBL/GenBank/DDBJ databases">
        <title>Update maize B73 reference genome by single molecule sequencing technologies.</title>
        <authorList>
            <consortium name="Maize Genome Sequencing Project"/>
            <person name="Ware D."/>
        </authorList>
    </citation>
    <scope>NUCLEOTIDE SEQUENCE</scope>
    <source>
        <tissue evidence="1">Seedling</tissue>
    </source>
</reference>
<gene>
    <name evidence="1" type="ORF">ZEAMMB73_Zm00001d012996</name>
</gene>
<name>A0A1D6GER0_MAIZE</name>
<accession>A0A1D6GER0</accession>
<proteinExistence type="predicted"/>
<organism evidence="1">
    <name type="scientific">Zea mays</name>
    <name type="common">Maize</name>
    <dbReference type="NCBI Taxonomy" id="4577"/>
    <lineage>
        <taxon>Eukaryota</taxon>
        <taxon>Viridiplantae</taxon>
        <taxon>Streptophyta</taxon>
        <taxon>Embryophyta</taxon>
        <taxon>Tracheophyta</taxon>
        <taxon>Spermatophyta</taxon>
        <taxon>Magnoliopsida</taxon>
        <taxon>Liliopsida</taxon>
        <taxon>Poales</taxon>
        <taxon>Poaceae</taxon>
        <taxon>PACMAD clade</taxon>
        <taxon>Panicoideae</taxon>
        <taxon>Andropogonodae</taxon>
        <taxon>Andropogoneae</taxon>
        <taxon>Tripsacinae</taxon>
        <taxon>Zea</taxon>
    </lineage>
</organism>
<evidence type="ECO:0000313" key="1">
    <source>
        <dbReference type="EMBL" id="AQK62070.1"/>
    </source>
</evidence>
<sequence>MKRAKTGQ</sequence>